<feature type="domain" description="Acyl-CoA oxidase/dehydrogenase middle" evidence="9">
    <location>
        <begin position="149"/>
        <end position="242"/>
    </location>
</feature>
<name>A0A1V9G9A5_9BACT</name>
<dbReference type="FunFam" id="1.20.140.10:FF:000019">
    <property type="entry name" value="Acyl-CoA dehydrogenase"/>
    <property type="match status" value="1"/>
</dbReference>
<keyword evidence="4 7" id="KW-0274">FAD</keyword>
<dbReference type="FunFam" id="1.10.540.10:FF:000001">
    <property type="entry name" value="Very long-chain-specific acyl-CoA dehydrogenase, mitochondrial"/>
    <property type="match status" value="1"/>
</dbReference>
<feature type="domain" description="Acyl-CoA dehydrogenase/oxidase N-terminal" evidence="10">
    <location>
        <begin position="33"/>
        <end position="145"/>
    </location>
</feature>
<dbReference type="SUPFAM" id="SSF47203">
    <property type="entry name" value="Acyl-CoA dehydrogenase C-terminal domain-like"/>
    <property type="match status" value="1"/>
</dbReference>
<evidence type="ECO:0000256" key="6">
    <source>
        <dbReference type="ARBA" id="ARBA00052546"/>
    </source>
</evidence>
<dbReference type="EMBL" id="LVYD01000001">
    <property type="protein sequence ID" value="OQP67140.1"/>
    <property type="molecule type" value="Genomic_DNA"/>
</dbReference>
<comment type="catalytic activity">
    <reaction evidence="6">
        <text>a 2,3-saturated acyl-CoA + A = a 2,3-dehydroacyl-CoA + AH2</text>
        <dbReference type="Rhea" id="RHEA:48608"/>
        <dbReference type="ChEBI" id="CHEBI:13193"/>
        <dbReference type="ChEBI" id="CHEBI:17499"/>
        <dbReference type="ChEBI" id="CHEBI:60015"/>
        <dbReference type="ChEBI" id="CHEBI:65111"/>
    </reaction>
</comment>
<evidence type="ECO:0000256" key="7">
    <source>
        <dbReference type="RuleBase" id="RU362125"/>
    </source>
</evidence>
<protein>
    <submittedName>
        <fullName evidence="12">Acyl-CoA dehydrogenase</fullName>
    </submittedName>
</protein>
<comment type="similarity">
    <text evidence="2 7">Belongs to the acyl-CoA dehydrogenase family.</text>
</comment>
<keyword evidence="13" id="KW-1185">Reference proteome</keyword>
<dbReference type="Proteomes" id="UP000192796">
    <property type="component" value="Unassembled WGS sequence"/>
</dbReference>
<dbReference type="Gene3D" id="1.10.540.10">
    <property type="entry name" value="Acyl-CoA dehydrogenase/oxidase, N-terminal domain"/>
    <property type="match status" value="1"/>
</dbReference>
<feature type="domain" description="Acyl-CoA dehydrogenase/oxidase C-terminal" evidence="8">
    <location>
        <begin position="254"/>
        <end position="416"/>
    </location>
</feature>
<dbReference type="PANTHER" id="PTHR43884:SF12">
    <property type="entry name" value="ISOVALERYL-COA DEHYDROGENASE, MITOCHONDRIAL-RELATED"/>
    <property type="match status" value="1"/>
</dbReference>
<evidence type="ECO:0000313" key="12">
    <source>
        <dbReference type="EMBL" id="OQP67140.1"/>
    </source>
</evidence>
<dbReference type="Pfam" id="PF02771">
    <property type="entry name" value="Acyl-CoA_dh_N"/>
    <property type="match status" value="1"/>
</dbReference>
<keyword evidence="3 7" id="KW-0285">Flavoprotein</keyword>
<dbReference type="OrthoDB" id="1489150at2"/>
<evidence type="ECO:0000259" key="9">
    <source>
        <dbReference type="Pfam" id="PF02770"/>
    </source>
</evidence>
<organism evidence="12 13">
    <name type="scientific">Niastella vici</name>
    <dbReference type="NCBI Taxonomy" id="1703345"/>
    <lineage>
        <taxon>Bacteria</taxon>
        <taxon>Pseudomonadati</taxon>
        <taxon>Bacteroidota</taxon>
        <taxon>Chitinophagia</taxon>
        <taxon>Chitinophagales</taxon>
        <taxon>Chitinophagaceae</taxon>
        <taxon>Niastella</taxon>
    </lineage>
</organism>
<dbReference type="FunFam" id="2.40.110.10:FF:000006">
    <property type="entry name" value="very long-chain specific acyl-CoA dehydrogenase, mitochondrial"/>
    <property type="match status" value="1"/>
</dbReference>
<dbReference type="SUPFAM" id="SSF56645">
    <property type="entry name" value="Acyl-CoA dehydrogenase NM domain-like"/>
    <property type="match status" value="1"/>
</dbReference>
<dbReference type="InterPro" id="IPR009100">
    <property type="entry name" value="AcylCoA_DH/oxidase_NM_dom_sf"/>
</dbReference>
<dbReference type="InterPro" id="IPR037069">
    <property type="entry name" value="AcylCoA_DH/ox_N_sf"/>
</dbReference>
<sequence length="597" mass="65487">MSSTTQQKNILKGGEWLIKESSPFETFIPEDFSEEQQMVKDMCASFLDTEIMPILDRIDKLEPGLMPSLVSKAGEQGLLGASIPEQYGGLGKDFITSNLVGEGLGGGFSFSVAVSAHMGIGTLPILYFGTEKQKEKYIPKLATGEWKGAYGLTEPNSGSDALGAKTTAKLSDDGKYYLLNGQKCWITNGGFADVYTVFAKIDGDKFSAFIVERGFEGFTQGAEEHKMGIKGSSTVQLFFQDCKVPVENLLGEVGKGHIIAFNILNIGRLKLCAAALGGAKRATTTTIQYANTREQFKTPIASFGAIKNKLAEMAITMWVCESALYRTAKWIDDKEHELLGAGKSFGEAVLGGAEEYAIECAILKVFGSETLDFVADEGVQIHGGNGFSDEYVISKAYRDSRINRIYEGTNEINRLLTVDMVLKRAMKGRLDLMTAAMNVQKELMSIPDFGSGDEEAFAKEKKIIANFKKAILLTAGAAVQKLMMKIEQEQEILMHIADMAIQTFAAESALLRAMKLVERKGEAATAYELDITRTWLYDAADIINKHGKDAINAFADGDEQRMMLLGLKRFTKVEPFNSKEAKRRIAAKLIGDNRYPL</sequence>
<dbReference type="InterPro" id="IPR009075">
    <property type="entry name" value="AcylCo_DH/oxidase_C"/>
</dbReference>
<dbReference type="PANTHER" id="PTHR43884">
    <property type="entry name" value="ACYL-COA DEHYDROGENASE"/>
    <property type="match status" value="1"/>
</dbReference>
<dbReference type="GO" id="GO:0050660">
    <property type="term" value="F:flavin adenine dinucleotide binding"/>
    <property type="evidence" value="ECO:0007669"/>
    <property type="project" value="InterPro"/>
</dbReference>
<dbReference type="GO" id="GO:0003995">
    <property type="term" value="F:acyl-CoA dehydrogenase activity"/>
    <property type="evidence" value="ECO:0007669"/>
    <property type="project" value="InterPro"/>
</dbReference>
<dbReference type="PROSITE" id="PS00073">
    <property type="entry name" value="ACYL_COA_DH_2"/>
    <property type="match status" value="1"/>
</dbReference>
<evidence type="ECO:0000256" key="2">
    <source>
        <dbReference type="ARBA" id="ARBA00009347"/>
    </source>
</evidence>
<dbReference type="Gene3D" id="1.20.140.10">
    <property type="entry name" value="Butyryl-CoA Dehydrogenase, subunit A, domain 3"/>
    <property type="match status" value="2"/>
</dbReference>
<dbReference type="PROSITE" id="PS00072">
    <property type="entry name" value="ACYL_COA_DH_1"/>
    <property type="match status" value="1"/>
</dbReference>
<dbReference type="InterPro" id="IPR013786">
    <property type="entry name" value="AcylCoA_DH/ox_N"/>
</dbReference>
<evidence type="ECO:0000259" key="10">
    <source>
        <dbReference type="Pfam" id="PF02771"/>
    </source>
</evidence>
<evidence type="ECO:0000313" key="13">
    <source>
        <dbReference type="Proteomes" id="UP000192796"/>
    </source>
</evidence>
<evidence type="ECO:0000256" key="1">
    <source>
        <dbReference type="ARBA" id="ARBA00001974"/>
    </source>
</evidence>
<dbReference type="Pfam" id="PF02770">
    <property type="entry name" value="Acyl-CoA_dh_M"/>
    <property type="match status" value="1"/>
</dbReference>
<evidence type="ECO:0000256" key="3">
    <source>
        <dbReference type="ARBA" id="ARBA00022630"/>
    </source>
</evidence>
<dbReference type="InterPro" id="IPR036250">
    <property type="entry name" value="AcylCo_DH-like_C"/>
</dbReference>
<reference evidence="12 13" key="1">
    <citation type="submission" date="2016-03" db="EMBL/GenBank/DDBJ databases">
        <title>Niastella vici sp. nov., isolated from farmland soil.</title>
        <authorList>
            <person name="Chen L."/>
            <person name="Wang D."/>
            <person name="Yang S."/>
            <person name="Wang G."/>
        </authorList>
    </citation>
    <scope>NUCLEOTIDE SEQUENCE [LARGE SCALE GENOMIC DNA]</scope>
    <source>
        <strain evidence="12 13">DJ57</strain>
    </source>
</reference>
<gene>
    <name evidence="12" type="ORF">A3860_01915</name>
</gene>
<evidence type="ECO:0000256" key="4">
    <source>
        <dbReference type="ARBA" id="ARBA00022827"/>
    </source>
</evidence>
<dbReference type="InterPro" id="IPR006089">
    <property type="entry name" value="Acyl-CoA_DH_CS"/>
</dbReference>
<dbReference type="STRING" id="1703345.A3860_01915"/>
<dbReference type="Gene3D" id="2.40.110.10">
    <property type="entry name" value="Butyryl-CoA Dehydrogenase, subunit A, domain 2"/>
    <property type="match status" value="1"/>
</dbReference>
<accession>A0A1V9G9A5</accession>
<evidence type="ECO:0000256" key="5">
    <source>
        <dbReference type="ARBA" id="ARBA00023002"/>
    </source>
</evidence>
<keyword evidence="5 7" id="KW-0560">Oxidoreductase</keyword>
<dbReference type="InterPro" id="IPR046373">
    <property type="entry name" value="Acyl-CoA_Oxase/DH_mid-dom_sf"/>
</dbReference>
<dbReference type="Pfam" id="PF21263">
    <property type="entry name" value="Acyl-CoA-dh_C"/>
    <property type="match status" value="1"/>
</dbReference>
<comment type="caution">
    <text evidence="12">The sequence shown here is derived from an EMBL/GenBank/DDBJ whole genome shotgun (WGS) entry which is preliminary data.</text>
</comment>
<dbReference type="InterPro" id="IPR049426">
    <property type="entry name" value="Acyl-CoA-dh-like_C"/>
</dbReference>
<dbReference type="Pfam" id="PF00441">
    <property type="entry name" value="Acyl-CoA_dh_1"/>
    <property type="match status" value="1"/>
</dbReference>
<dbReference type="InterPro" id="IPR006091">
    <property type="entry name" value="Acyl-CoA_Oxase/DH_mid-dom"/>
</dbReference>
<comment type="cofactor">
    <cofactor evidence="1 7">
        <name>FAD</name>
        <dbReference type="ChEBI" id="CHEBI:57692"/>
    </cofactor>
</comment>
<evidence type="ECO:0000259" key="8">
    <source>
        <dbReference type="Pfam" id="PF00441"/>
    </source>
</evidence>
<dbReference type="AlphaFoldDB" id="A0A1V9G9A5"/>
<proteinExistence type="inferred from homology"/>
<dbReference type="RefSeq" id="WP_081144834.1">
    <property type="nucleotide sequence ID" value="NZ_LVYD01000001.1"/>
</dbReference>
<evidence type="ECO:0000259" key="11">
    <source>
        <dbReference type="Pfam" id="PF21263"/>
    </source>
</evidence>
<feature type="domain" description="Acyl-CoA dehydrogenase-like C-terminal" evidence="11">
    <location>
        <begin position="466"/>
        <end position="569"/>
    </location>
</feature>